<keyword evidence="1 4" id="KW-0808">Transferase</keyword>
<dbReference type="PANTHER" id="PTHR43877">
    <property type="entry name" value="AMINOALKYLPHOSPHONATE N-ACETYLTRANSFERASE-RELATED-RELATED"/>
    <property type="match status" value="1"/>
</dbReference>
<evidence type="ECO:0000313" key="5">
    <source>
        <dbReference type="Proteomes" id="UP000237682"/>
    </source>
</evidence>
<evidence type="ECO:0000256" key="1">
    <source>
        <dbReference type="ARBA" id="ARBA00022679"/>
    </source>
</evidence>
<dbReference type="EMBL" id="PUEJ01000003">
    <property type="protein sequence ID" value="PRH87948.1"/>
    <property type="molecule type" value="Genomic_DNA"/>
</dbReference>
<keyword evidence="5" id="KW-1185">Reference proteome</keyword>
<dbReference type="RefSeq" id="WP_105861616.1">
    <property type="nucleotide sequence ID" value="NZ_PUEJ01000003.1"/>
</dbReference>
<reference evidence="4 5" key="1">
    <citation type="submission" date="2018-02" db="EMBL/GenBank/DDBJ databases">
        <title>Whole genome sequencing of endophytic bacterium.</title>
        <authorList>
            <person name="Eedara R."/>
            <person name="Podile A.R."/>
        </authorList>
    </citation>
    <scope>NUCLEOTIDE SEQUENCE [LARGE SCALE GENOMIC DNA]</scope>
    <source>
        <strain evidence="4 5">RP1T</strain>
    </source>
</reference>
<dbReference type="PANTHER" id="PTHR43877:SF1">
    <property type="entry name" value="ACETYLTRANSFERASE"/>
    <property type="match status" value="1"/>
</dbReference>
<dbReference type="SUPFAM" id="SSF55729">
    <property type="entry name" value="Acyl-CoA N-acyltransferases (Nat)"/>
    <property type="match status" value="1"/>
</dbReference>
<dbReference type="InterPro" id="IPR016181">
    <property type="entry name" value="Acyl_CoA_acyltransferase"/>
</dbReference>
<dbReference type="InterPro" id="IPR000182">
    <property type="entry name" value="GNAT_dom"/>
</dbReference>
<feature type="domain" description="N-acetyltransferase" evidence="3">
    <location>
        <begin position="7"/>
        <end position="156"/>
    </location>
</feature>
<name>A0A2S9QF17_9HYPH</name>
<accession>A0A2S9QF17</accession>
<dbReference type="Pfam" id="PF00583">
    <property type="entry name" value="Acetyltransf_1"/>
    <property type="match status" value="1"/>
</dbReference>
<gene>
    <name evidence="4" type="ORF">C5L14_08540</name>
</gene>
<dbReference type="GO" id="GO:0016747">
    <property type="term" value="F:acyltransferase activity, transferring groups other than amino-acyl groups"/>
    <property type="evidence" value="ECO:0007669"/>
    <property type="project" value="InterPro"/>
</dbReference>
<dbReference type="CDD" id="cd04301">
    <property type="entry name" value="NAT_SF"/>
    <property type="match status" value="1"/>
</dbReference>
<comment type="caution">
    <text evidence="4">The sequence shown here is derived from an EMBL/GenBank/DDBJ whole genome shotgun (WGS) entry which is preliminary data.</text>
</comment>
<sequence length="156" mass="16802">MSVAPPLSVRVGGKADLPAVLALYGQPDFNGDNVLTIEEAGAKLERLGLYPDYGLYVAEQDDMVVGTFCLMAVDNLARRGTPFAVVENVVVASDRQGEGIGRLMLQAAFRLAQEKGCYKAILASSLHNSRAHAFYDSLGFERHGVSFRLSLPEKAA</sequence>
<evidence type="ECO:0000256" key="2">
    <source>
        <dbReference type="ARBA" id="ARBA00023315"/>
    </source>
</evidence>
<dbReference type="PROSITE" id="PS51186">
    <property type="entry name" value="GNAT"/>
    <property type="match status" value="1"/>
</dbReference>
<dbReference type="Gene3D" id="3.40.630.30">
    <property type="match status" value="1"/>
</dbReference>
<dbReference type="Proteomes" id="UP000237682">
    <property type="component" value="Unassembled WGS sequence"/>
</dbReference>
<evidence type="ECO:0000259" key="3">
    <source>
        <dbReference type="PROSITE" id="PS51186"/>
    </source>
</evidence>
<dbReference type="InterPro" id="IPR050832">
    <property type="entry name" value="Bact_Acetyltransf"/>
</dbReference>
<organism evidence="4 5">
    <name type="scientific">Labrys okinawensis</name>
    <dbReference type="NCBI Taxonomy" id="346911"/>
    <lineage>
        <taxon>Bacteria</taxon>
        <taxon>Pseudomonadati</taxon>
        <taxon>Pseudomonadota</taxon>
        <taxon>Alphaproteobacteria</taxon>
        <taxon>Hyphomicrobiales</taxon>
        <taxon>Xanthobacteraceae</taxon>
        <taxon>Labrys</taxon>
    </lineage>
</organism>
<keyword evidence="2" id="KW-0012">Acyltransferase</keyword>
<protein>
    <submittedName>
        <fullName evidence="4">GNAT family N-acetyltransferase</fullName>
    </submittedName>
</protein>
<dbReference type="OrthoDB" id="9789603at2"/>
<dbReference type="AlphaFoldDB" id="A0A2S9QF17"/>
<evidence type="ECO:0000313" key="4">
    <source>
        <dbReference type="EMBL" id="PRH87948.1"/>
    </source>
</evidence>
<proteinExistence type="predicted"/>